<evidence type="ECO:0000313" key="1">
    <source>
        <dbReference type="EMBL" id="CAD9277813.1"/>
    </source>
</evidence>
<gene>
    <name evidence="1" type="ORF">GOCE00092_LOCUS6722</name>
</gene>
<dbReference type="EMBL" id="HBGK01012923">
    <property type="protein sequence ID" value="CAD9277813.1"/>
    <property type="molecule type" value="Transcribed_RNA"/>
</dbReference>
<sequence length="104" mass="11749">MSFLTEISDKLYLGNSVRYTYRDDSSEHVEKGAGGWQAAASLAWKQNTTSLRARLILLNLAPIGRRTTKNRSDHFDLDHELLFASEAFVRARPSMHKAVDLDTP</sequence>
<organism evidence="1">
    <name type="scientific">Grammatophora oceanica</name>
    <dbReference type="NCBI Taxonomy" id="210454"/>
    <lineage>
        <taxon>Eukaryota</taxon>
        <taxon>Sar</taxon>
        <taxon>Stramenopiles</taxon>
        <taxon>Ochrophyta</taxon>
        <taxon>Bacillariophyta</taxon>
        <taxon>Fragilariophyceae</taxon>
        <taxon>Fragilariophycidae</taxon>
        <taxon>Rhabdonematales</taxon>
        <taxon>Grammatophoraceae</taxon>
        <taxon>Grammatophora</taxon>
    </lineage>
</organism>
<proteinExistence type="predicted"/>
<name>A0A7S1UTE5_9STRA</name>
<accession>A0A7S1UTE5</accession>
<dbReference type="AlphaFoldDB" id="A0A7S1UTE5"/>
<protein>
    <submittedName>
        <fullName evidence="1">Uncharacterized protein</fullName>
    </submittedName>
</protein>
<reference evidence="1" key="1">
    <citation type="submission" date="2021-01" db="EMBL/GenBank/DDBJ databases">
        <authorList>
            <person name="Corre E."/>
            <person name="Pelletier E."/>
            <person name="Niang G."/>
            <person name="Scheremetjew M."/>
            <person name="Finn R."/>
            <person name="Kale V."/>
            <person name="Holt S."/>
            <person name="Cochrane G."/>
            <person name="Meng A."/>
            <person name="Brown T."/>
            <person name="Cohen L."/>
        </authorList>
    </citation>
    <scope>NUCLEOTIDE SEQUENCE</scope>
    <source>
        <strain evidence="1">CCMP 410</strain>
    </source>
</reference>